<dbReference type="Gene3D" id="3.40.50.880">
    <property type="match status" value="1"/>
</dbReference>
<keyword evidence="1" id="KW-0472">Membrane</keyword>
<dbReference type="SUPFAM" id="SSF52317">
    <property type="entry name" value="Class I glutamine amidotransferase-like"/>
    <property type="match status" value="1"/>
</dbReference>
<keyword evidence="1" id="KW-0812">Transmembrane</keyword>
<feature type="transmembrane region" description="Helical" evidence="1">
    <location>
        <begin position="337"/>
        <end position="357"/>
    </location>
</feature>
<evidence type="ECO:0000313" key="3">
    <source>
        <dbReference type="Proteomes" id="UP000050509"/>
    </source>
</evidence>
<accession>A0A0P9FKV7</accession>
<sequence>MFLAQLGFAGHAHAQAAITMRARVGYDGAYRLAEWFPVVVDIANDGPDVRATLEWRLPGRLDEQVFQRLVDLPRGSRKRVSLNVYTPGFVRNGQLRLLDGSTELLTQDVKLDAIDESVFLIGVASSDPALLNSLSSVQIGNFTSAHISHLAPADIPDSVASMRGLDAIFLHNIDTAALLPSQREALALWTSLGGQLVVSGGPGGQATAAGLGDLLPVRTVGDLAQGSLAPLAALAENAGATLPASTTLSRAEPQPGAEQLPPGSGLLFRQPYGAGFATFTSFDIAALRAWEGEGALWSNVLRQLAPATPGTGAHLSQFSLLDRGVLKLPSLSLPSPWALLLFILAYVLVLGPLNYIVLRRMGRLELAWITVPVVVLVFTAGLYVVGTLLRGGNAQYNQLAIVESSEGQARGHATSFIGFFSPRRENYTLAFPATTQVSSGPNQQFLNAQFEPVVVDEAGAPSVQLLADISSVTTFVAESLVDLPVQVQSSLTAGANGLSGELRNTGQVALDDAVIVRGDTFARLGTLAPGAAAQIANGSLEPNFPNGLGLSQSGVFDRQSMINLLFDRDMLQFGNPNTPASGPDTNSVYLLGWVSQPVLPANVDGQASEQNSLTLYVVRLNS</sequence>
<comment type="caution">
    <text evidence="2">The sequence shown here is derived from an EMBL/GenBank/DDBJ whole genome shotgun (WGS) entry which is preliminary data.</text>
</comment>
<dbReference type="EMBL" id="LJCR01000164">
    <property type="protein sequence ID" value="KPV53859.1"/>
    <property type="molecule type" value="Genomic_DNA"/>
</dbReference>
<reference evidence="2 3" key="1">
    <citation type="submission" date="2015-09" db="EMBL/GenBank/DDBJ databases">
        <title>Draft genome sequence of Kouleothrix aurantiaca JCM 19913.</title>
        <authorList>
            <person name="Hemp J."/>
        </authorList>
    </citation>
    <scope>NUCLEOTIDE SEQUENCE [LARGE SCALE GENOMIC DNA]</scope>
    <source>
        <strain evidence="2 3">COM-B</strain>
    </source>
</reference>
<evidence type="ECO:0000256" key="1">
    <source>
        <dbReference type="SAM" id="Phobius"/>
    </source>
</evidence>
<protein>
    <submittedName>
        <fullName evidence="2">Uncharacterized protein</fullName>
    </submittedName>
</protein>
<proteinExistence type="predicted"/>
<keyword evidence="1" id="KW-1133">Transmembrane helix</keyword>
<gene>
    <name evidence="2" type="ORF">SE17_07190</name>
</gene>
<keyword evidence="3" id="KW-1185">Reference proteome</keyword>
<evidence type="ECO:0000313" key="2">
    <source>
        <dbReference type="EMBL" id="KPV53859.1"/>
    </source>
</evidence>
<dbReference type="InterPro" id="IPR029062">
    <property type="entry name" value="Class_I_gatase-like"/>
</dbReference>
<dbReference type="AlphaFoldDB" id="A0A0P9FKV7"/>
<organism evidence="2 3">
    <name type="scientific">Kouleothrix aurantiaca</name>
    <dbReference type="NCBI Taxonomy" id="186479"/>
    <lineage>
        <taxon>Bacteria</taxon>
        <taxon>Bacillati</taxon>
        <taxon>Chloroflexota</taxon>
        <taxon>Chloroflexia</taxon>
        <taxon>Chloroflexales</taxon>
        <taxon>Roseiflexineae</taxon>
        <taxon>Roseiflexaceae</taxon>
        <taxon>Kouleothrix</taxon>
    </lineage>
</organism>
<name>A0A0P9FKV7_9CHLR</name>
<feature type="transmembrane region" description="Helical" evidence="1">
    <location>
        <begin position="366"/>
        <end position="389"/>
    </location>
</feature>
<dbReference type="Proteomes" id="UP000050509">
    <property type="component" value="Unassembled WGS sequence"/>
</dbReference>